<dbReference type="SMART" id="SM00240">
    <property type="entry name" value="FHA"/>
    <property type="match status" value="2"/>
</dbReference>
<dbReference type="PROSITE" id="PS50893">
    <property type="entry name" value="ABC_TRANSPORTER_2"/>
    <property type="match status" value="1"/>
</dbReference>
<keyword evidence="5" id="KW-0547">Nucleotide-binding</keyword>
<evidence type="ECO:0000256" key="4">
    <source>
        <dbReference type="ARBA" id="ARBA00022692"/>
    </source>
</evidence>
<dbReference type="Pfam" id="PF00498">
    <property type="entry name" value="FHA"/>
    <property type="match status" value="2"/>
</dbReference>
<evidence type="ECO:0000256" key="1">
    <source>
        <dbReference type="ARBA" id="ARBA00004141"/>
    </source>
</evidence>
<name>A0A4R8ZUC2_9MICO</name>
<evidence type="ECO:0000256" key="8">
    <source>
        <dbReference type="ARBA" id="ARBA00023136"/>
    </source>
</evidence>
<feature type="transmembrane region" description="Helical" evidence="9">
    <location>
        <begin position="772"/>
        <end position="796"/>
    </location>
</feature>
<dbReference type="SMART" id="SM00382">
    <property type="entry name" value="AAA"/>
    <property type="match status" value="1"/>
</dbReference>
<feature type="domain" description="FHA" evidence="10">
    <location>
        <begin position="47"/>
        <end position="95"/>
    </location>
</feature>
<proteinExistence type="predicted"/>
<feature type="domain" description="FHA" evidence="10">
    <location>
        <begin position="166"/>
        <end position="215"/>
    </location>
</feature>
<evidence type="ECO:0000256" key="3">
    <source>
        <dbReference type="ARBA" id="ARBA00022553"/>
    </source>
</evidence>
<keyword evidence="13" id="KW-1185">Reference proteome</keyword>
<protein>
    <submittedName>
        <fullName evidence="12">ATP-binding cassette domain-containing protein</fullName>
    </submittedName>
</protein>
<feature type="transmembrane region" description="Helical" evidence="9">
    <location>
        <begin position="635"/>
        <end position="658"/>
    </location>
</feature>
<evidence type="ECO:0000313" key="12">
    <source>
        <dbReference type="EMBL" id="TFD46346.1"/>
    </source>
</evidence>
<evidence type="ECO:0000256" key="9">
    <source>
        <dbReference type="SAM" id="Phobius"/>
    </source>
</evidence>
<dbReference type="PROSITE" id="PS00211">
    <property type="entry name" value="ABC_TRANSPORTER_1"/>
    <property type="match status" value="1"/>
</dbReference>
<feature type="transmembrane region" description="Helical" evidence="9">
    <location>
        <begin position="551"/>
        <end position="573"/>
    </location>
</feature>
<keyword evidence="7 9" id="KW-1133">Transmembrane helix</keyword>
<keyword evidence="6 12" id="KW-0067">ATP-binding</keyword>
<dbReference type="InterPro" id="IPR017871">
    <property type="entry name" value="ABC_transporter-like_CS"/>
</dbReference>
<evidence type="ECO:0000256" key="7">
    <source>
        <dbReference type="ARBA" id="ARBA00022989"/>
    </source>
</evidence>
<feature type="transmembrane region" description="Helical" evidence="9">
    <location>
        <begin position="706"/>
        <end position="728"/>
    </location>
</feature>
<feature type="domain" description="ABC transporter" evidence="11">
    <location>
        <begin position="253"/>
        <end position="486"/>
    </location>
</feature>
<dbReference type="InterPro" id="IPR013525">
    <property type="entry name" value="ABC2_TM"/>
</dbReference>
<comment type="caution">
    <text evidence="12">The sequence shown here is derived from an EMBL/GenBank/DDBJ whole genome shotgun (WGS) entry which is preliminary data.</text>
</comment>
<evidence type="ECO:0000259" key="11">
    <source>
        <dbReference type="PROSITE" id="PS50893"/>
    </source>
</evidence>
<keyword evidence="2" id="KW-0813">Transport</keyword>
<dbReference type="AlphaFoldDB" id="A0A4R8ZUC2"/>
<keyword evidence="4 9" id="KW-0812">Transmembrane</keyword>
<evidence type="ECO:0000313" key="13">
    <source>
        <dbReference type="Proteomes" id="UP000297447"/>
    </source>
</evidence>
<dbReference type="GO" id="GO:0005524">
    <property type="term" value="F:ATP binding"/>
    <property type="evidence" value="ECO:0007669"/>
    <property type="project" value="UniProtKB-KW"/>
</dbReference>
<dbReference type="SUPFAM" id="SSF52540">
    <property type="entry name" value="P-loop containing nucleoside triphosphate hydrolases"/>
    <property type="match status" value="1"/>
</dbReference>
<comment type="subcellular location">
    <subcellularLocation>
        <location evidence="1">Membrane</location>
        <topology evidence="1">Multi-pass membrane protein</topology>
    </subcellularLocation>
</comment>
<dbReference type="GO" id="GO:0016020">
    <property type="term" value="C:membrane"/>
    <property type="evidence" value="ECO:0007669"/>
    <property type="project" value="UniProtKB-SubCell"/>
</dbReference>
<gene>
    <name evidence="12" type="ORF">E3T55_17180</name>
</gene>
<dbReference type="RefSeq" id="WP_134520774.1">
    <property type="nucleotide sequence ID" value="NZ_SOHE01000074.1"/>
</dbReference>
<dbReference type="InterPro" id="IPR000253">
    <property type="entry name" value="FHA_dom"/>
</dbReference>
<dbReference type="OrthoDB" id="9804819at2"/>
<dbReference type="InterPro" id="IPR050352">
    <property type="entry name" value="ABCG_transporters"/>
</dbReference>
<accession>A0A4R8ZUC2</accession>
<dbReference type="GO" id="GO:0016887">
    <property type="term" value="F:ATP hydrolysis activity"/>
    <property type="evidence" value="ECO:0007669"/>
    <property type="project" value="InterPro"/>
</dbReference>
<dbReference type="InterPro" id="IPR003439">
    <property type="entry name" value="ABC_transporter-like_ATP-bd"/>
</dbReference>
<organism evidence="12 13">
    <name type="scientific">Cryobacterium frigoriphilum</name>
    <dbReference type="NCBI Taxonomy" id="1259150"/>
    <lineage>
        <taxon>Bacteria</taxon>
        <taxon>Bacillati</taxon>
        <taxon>Actinomycetota</taxon>
        <taxon>Actinomycetes</taxon>
        <taxon>Micrococcales</taxon>
        <taxon>Microbacteriaceae</taxon>
        <taxon>Cryobacterium</taxon>
    </lineage>
</organism>
<keyword evidence="3" id="KW-0597">Phosphoprotein</keyword>
<feature type="transmembrane region" description="Helical" evidence="9">
    <location>
        <begin position="678"/>
        <end position="699"/>
    </location>
</feature>
<dbReference type="Gene3D" id="3.40.50.300">
    <property type="entry name" value="P-loop containing nucleotide triphosphate hydrolases"/>
    <property type="match status" value="1"/>
</dbReference>
<dbReference type="PANTHER" id="PTHR48041">
    <property type="entry name" value="ABC TRANSPORTER G FAMILY MEMBER 28"/>
    <property type="match status" value="1"/>
</dbReference>
<reference evidence="12 13" key="1">
    <citation type="submission" date="2019-03" db="EMBL/GenBank/DDBJ databases">
        <title>Genomics of glacier-inhabiting Cryobacterium strains.</title>
        <authorList>
            <person name="Liu Q."/>
            <person name="Xin Y.-H."/>
        </authorList>
    </citation>
    <scope>NUCLEOTIDE SEQUENCE [LARGE SCALE GENOMIC DNA]</scope>
    <source>
        <strain evidence="12 13">Hh14</strain>
    </source>
</reference>
<sequence>MTAGGALLPADVPGAATRAEAAAATGGPQLLARLGESRLTLTPGDVVSVGRGSDCGISVEHELVSREHAVVFYSDGWVVADRDSRNGLFLNGERFGSTWVGDGIDVRLGDAETGPLLAPATRPDGPAAWEQHDAVAEHTVLSGRSAQPFRSEVKQLAVAPAGASVITVGVAADNTLRLDDVLVSRHHARVTESGDGFIVEDTNSLNGTYLNGQLISTAYMRDGDRLTVGHHDFLRTRGQLIPAREALPDSGGLDVWGLTFAIASGKKLLFDIDLSARRGTLTAVIGPSGAGKSTLAKVLTGIARPSGGAVRFDDFDVHDNYDLVKARIGLVPQEDVLHRQLTVKRALGYAARLRLSAESTRRSRAAQIARVVTQLGLPGHESTRIDRLSGGQRKRASVALELLTEPSLLVLDEPTSGLDPALDRQVMHTLRELADGDRAVVVITHSVAYLELCDQILVLAPGGMPAYLGSLDGLKAHFATDDWAVIFGRVAEDPARAHAAFRSSVPAARLAPVTRPEASASVRAAKPSGATWLTQLITLAARQFSLILADAGYLTFLAVLPVALGLLALVVPGDSGFTAPDLTDTETLGEPSQLLALLTVGACFMGASMSIRDLVGERVIFRRERAVGLRVSAYLLSKIVVFGLFSWLSAAVLVTIVFLGKAPPNAPVLLHDAKLELFIAMGVTASTSMILGLLISALVRSSEQAMPVLIVILMTQLVLHGGLIPVTGRAVLDALSWLVPARWGFAAAASGIDLNGLIPSLEVDPLWKHEPLIWLLSLAVLTVFSVVFASLTLLLLKPSSRRGSHD</sequence>
<dbReference type="InterPro" id="IPR003593">
    <property type="entry name" value="AAA+_ATPase"/>
</dbReference>
<dbReference type="PROSITE" id="PS50006">
    <property type="entry name" value="FHA_DOMAIN"/>
    <property type="match status" value="2"/>
</dbReference>
<dbReference type="Gene3D" id="2.60.200.20">
    <property type="match status" value="2"/>
</dbReference>
<keyword evidence="8 9" id="KW-0472">Membrane</keyword>
<dbReference type="Proteomes" id="UP000297447">
    <property type="component" value="Unassembled WGS sequence"/>
</dbReference>
<dbReference type="InterPro" id="IPR008984">
    <property type="entry name" value="SMAD_FHA_dom_sf"/>
</dbReference>
<dbReference type="Pfam" id="PF00005">
    <property type="entry name" value="ABC_tran"/>
    <property type="match status" value="1"/>
</dbReference>
<dbReference type="EMBL" id="SOHE01000074">
    <property type="protein sequence ID" value="TFD46346.1"/>
    <property type="molecule type" value="Genomic_DNA"/>
</dbReference>
<dbReference type="GO" id="GO:0140359">
    <property type="term" value="F:ABC-type transporter activity"/>
    <property type="evidence" value="ECO:0007669"/>
    <property type="project" value="InterPro"/>
</dbReference>
<evidence type="ECO:0000256" key="6">
    <source>
        <dbReference type="ARBA" id="ARBA00022840"/>
    </source>
</evidence>
<evidence type="ECO:0000256" key="5">
    <source>
        <dbReference type="ARBA" id="ARBA00022741"/>
    </source>
</evidence>
<dbReference type="PANTHER" id="PTHR48041:SF139">
    <property type="entry name" value="PROTEIN SCARLET"/>
    <property type="match status" value="1"/>
</dbReference>
<dbReference type="Pfam" id="PF01061">
    <property type="entry name" value="ABC2_membrane"/>
    <property type="match status" value="1"/>
</dbReference>
<dbReference type="InterPro" id="IPR027417">
    <property type="entry name" value="P-loop_NTPase"/>
</dbReference>
<evidence type="ECO:0000259" key="10">
    <source>
        <dbReference type="PROSITE" id="PS50006"/>
    </source>
</evidence>
<dbReference type="CDD" id="cd00060">
    <property type="entry name" value="FHA"/>
    <property type="match status" value="1"/>
</dbReference>
<dbReference type="SUPFAM" id="SSF49879">
    <property type="entry name" value="SMAD/FHA domain"/>
    <property type="match status" value="2"/>
</dbReference>
<evidence type="ECO:0000256" key="2">
    <source>
        <dbReference type="ARBA" id="ARBA00022448"/>
    </source>
</evidence>